<evidence type="ECO:0000313" key="14">
    <source>
        <dbReference type="Proteomes" id="UP000662904"/>
    </source>
</evidence>
<dbReference type="EMBL" id="CP059066">
    <property type="protein sequence ID" value="QSQ10050.1"/>
    <property type="molecule type" value="Genomic_DNA"/>
</dbReference>
<dbReference type="PROSITE" id="PS00723">
    <property type="entry name" value="POLYPRENYL_SYNTHASE_1"/>
    <property type="match status" value="1"/>
</dbReference>
<dbReference type="PANTHER" id="PTHR43281:SF1">
    <property type="entry name" value="FARNESYL DIPHOSPHATE SYNTHASE"/>
    <property type="match status" value="1"/>
</dbReference>
<protein>
    <recommendedName>
        <fullName evidence="4">Farnesyl diphosphate synthase</fullName>
        <ecNumber evidence="3">2.5.1.10</ecNumber>
    </recommendedName>
    <alternativeName>
        <fullName evidence="10">(2E,6E)-farnesyl diphosphate synthase</fullName>
    </alternativeName>
    <alternativeName>
        <fullName evidence="9">Geranyltranstransferase</fullName>
    </alternativeName>
</protein>
<reference evidence="13" key="1">
    <citation type="submission" date="2020-07" db="EMBL/GenBank/DDBJ databases">
        <title>Koleobacter methoxysyntrophicus gen. nov., sp. nov., a novel anaerobic bacterium isolated from deep subsurface oil field and proposal of Koleobacterales ord. nov. in the phylum Firmicutes.</title>
        <authorList>
            <person name="Sakamoto S."/>
            <person name="Tamaki H."/>
        </authorList>
    </citation>
    <scope>NUCLEOTIDE SEQUENCE</scope>
    <source>
        <strain evidence="13">NRmbB1</strain>
    </source>
</reference>
<comment type="catalytic activity">
    <reaction evidence="11">
        <text>isopentenyl diphosphate + (2E)-geranyl diphosphate = (2E,6E)-farnesyl diphosphate + diphosphate</text>
        <dbReference type="Rhea" id="RHEA:19361"/>
        <dbReference type="ChEBI" id="CHEBI:33019"/>
        <dbReference type="ChEBI" id="CHEBI:58057"/>
        <dbReference type="ChEBI" id="CHEBI:128769"/>
        <dbReference type="ChEBI" id="CHEBI:175763"/>
        <dbReference type="EC" id="2.5.1.10"/>
    </reaction>
</comment>
<evidence type="ECO:0000256" key="1">
    <source>
        <dbReference type="ARBA" id="ARBA00001946"/>
    </source>
</evidence>
<dbReference type="Gene3D" id="1.10.600.10">
    <property type="entry name" value="Farnesyl Diphosphate Synthase"/>
    <property type="match status" value="1"/>
</dbReference>
<keyword evidence="5 12" id="KW-0808">Transferase</keyword>
<organism evidence="13 14">
    <name type="scientific">Koleobacter methoxysyntrophicus</name>
    <dbReference type="NCBI Taxonomy" id="2751313"/>
    <lineage>
        <taxon>Bacteria</taxon>
        <taxon>Bacillati</taxon>
        <taxon>Bacillota</taxon>
        <taxon>Clostridia</taxon>
        <taxon>Koleobacterales</taxon>
        <taxon>Koleobacteraceae</taxon>
        <taxon>Koleobacter</taxon>
    </lineage>
</organism>
<evidence type="ECO:0000256" key="10">
    <source>
        <dbReference type="ARBA" id="ARBA00032873"/>
    </source>
</evidence>
<dbReference type="GO" id="GO:0004337">
    <property type="term" value="F:(2E,6E)-farnesyl diphosphate synthase activity"/>
    <property type="evidence" value="ECO:0007669"/>
    <property type="project" value="UniProtKB-EC"/>
</dbReference>
<dbReference type="Pfam" id="PF00348">
    <property type="entry name" value="polyprenyl_synt"/>
    <property type="match status" value="1"/>
</dbReference>
<proteinExistence type="inferred from homology"/>
<dbReference type="InterPro" id="IPR008949">
    <property type="entry name" value="Isoprenoid_synthase_dom_sf"/>
</dbReference>
<keyword evidence="7" id="KW-0460">Magnesium</keyword>
<keyword evidence="14" id="KW-1185">Reference proteome</keyword>
<evidence type="ECO:0000256" key="3">
    <source>
        <dbReference type="ARBA" id="ARBA00012439"/>
    </source>
</evidence>
<evidence type="ECO:0000256" key="6">
    <source>
        <dbReference type="ARBA" id="ARBA00022723"/>
    </source>
</evidence>
<sequence length="295" mass="32740">MDLKQYFRERRDIIEKALDKFLPPESEYPEIIHKAIRYSVFAGGKRLRPILVMAGAEAVGGSIHDVLPIACGIEFIHTYSLIHDDLPALDNDDFRRGKPTNHKVFGEDIAILAGDALLTLAFEVISGHYNRSKGFDKVLRIINEIARACGTMGMIGGQVIDLESEGREIDFKTLDYIHNHKTGALITTSIRVGAIYSDATENQLEILTGYAEKIGLLYQIVDDLLDIKGDIKKTGKSVGSDIKNNKSTYPAIYGLEKAQQIACILAGEAKDYASNLGEKGKFFIHFADYLLTRES</sequence>
<evidence type="ECO:0000256" key="2">
    <source>
        <dbReference type="ARBA" id="ARBA00006706"/>
    </source>
</evidence>
<dbReference type="InterPro" id="IPR053378">
    <property type="entry name" value="Prenyl_diphosphate_synthase"/>
</dbReference>
<evidence type="ECO:0000256" key="8">
    <source>
        <dbReference type="ARBA" id="ARBA00023229"/>
    </source>
</evidence>
<dbReference type="RefSeq" id="WP_206707374.1">
    <property type="nucleotide sequence ID" value="NZ_CP059066.1"/>
</dbReference>
<dbReference type="NCBIfam" id="NF045485">
    <property type="entry name" value="FPPsyn"/>
    <property type="match status" value="1"/>
</dbReference>
<dbReference type="SUPFAM" id="SSF48576">
    <property type="entry name" value="Terpenoid synthases"/>
    <property type="match status" value="1"/>
</dbReference>
<keyword evidence="6" id="KW-0479">Metal-binding</keyword>
<evidence type="ECO:0000313" key="13">
    <source>
        <dbReference type="EMBL" id="QSQ10050.1"/>
    </source>
</evidence>
<dbReference type="GO" id="GO:0005737">
    <property type="term" value="C:cytoplasm"/>
    <property type="evidence" value="ECO:0007669"/>
    <property type="project" value="UniProtKB-ARBA"/>
</dbReference>
<dbReference type="FunFam" id="1.10.600.10:FF:000001">
    <property type="entry name" value="Geranylgeranyl diphosphate synthase"/>
    <property type="match status" value="1"/>
</dbReference>
<dbReference type="InterPro" id="IPR033749">
    <property type="entry name" value="Polyprenyl_synt_CS"/>
</dbReference>
<accession>A0A8A0RR70</accession>
<dbReference type="InterPro" id="IPR000092">
    <property type="entry name" value="Polyprenyl_synt"/>
</dbReference>
<comment type="cofactor">
    <cofactor evidence="1">
        <name>Mg(2+)</name>
        <dbReference type="ChEBI" id="CHEBI:18420"/>
    </cofactor>
</comment>
<gene>
    <name evidence="13" type="ORF">H0A61_02442</name>
</gene>
<dbReference type="GO" id="GO:0046872">
    <property type="term" value="F:metal ion binding"/>
    <property type="evidence" value="ECO:0007669"/>
    <property type="project" value="UniProtKB-KW"/>
</dbReference>
<evidence type="ECO:0000256" key="5">
    <source>
        <dbReference type="ARBA" id="ARBA00022679"/>
    </source>
</evidence>
<dbReference type="KEGG" id="kme:H0A61_02442"/>
<evidence type="ECO:0000256" key="4">
    <source>
        <dbReference type="ARBA" id="ARBA00015100"/>
    </source>
</evidence>
<evidence type="ECO:0000256" key="7">
    <source>
        <dbReference type="ARBA" id="ARBA00022842"/>
    </source>
</evidence>
<dbReference type="AlphaFoldDB" id="A0A8A0RR70"/>
<dbReference type="CDD" id="cd00685">
    <property type="entry name" value="Trans_IPPS_HT"/>
    <property type="match status" value="1"/>
</dbReference>
<dbReference type="EC" id="2.5.1.10" evidence="3"/>
<dbReference type="PANTHER" id="PTHR43281">
    <property type="entry name" value="FARNESYL DIPHOSPHATE SYNTHASE"/>
    <property type="match status" value="1"/>
</dbReference>
<dbReference type="PROSITE" id="PS00444">
    <property type="entry name" value="POLYPRENYL_SYNTHASE_2"/>
    <property type="match status" value="1"/>
</dbReference>
<dbReference type="Proteomes" id="UP000662904">
    <property type="component" value="Chromosome"/>
</dbReference>
<name>A0A8A0RR70_9FIRM</name>
<comment type="similarity">
    <text evidence="2 12">Belongs to the FPP/GGPP synthase family.</text>
</comment>
<evidence type="ECO:0000256" key="11">
    <source>
        <dbReference type="ARBA" id="ARBA00049399"/>
    </source>
</evidence>
<dbReference type="SFLD" id="SFLDG01017">
    <property type="entry name" value="Polyprenyl_Transferase_Like"/>
    <property type="match status" value="1"/>
</dbReference>
<dbReference type="SFLD" id="SFLDS00005">
    <property type="entry name" value="Isoprenoid_Synthase_Type_I"/>
    <property type="match status" value="1"/>
</dbReference>
<keyword evidence="8" id="KW-0414">Isoprene biosynthesis</keyword>
<evidence type="ECO:0000256" key="9">
    <source>
        <dbReference type="ARBA" id="ARBA00032380"/>
    </source>
</evidence>
<evidence type="ECO:0000256" key="12">
    <source>
        <dbReference type="RuleBase" id="RU004466"/>
    </source>
</evidence>
<dbReference type="GO" id="GO:0016114">
    <property type="term" value="P:terpenoid biosynthetic process"/>
    <property type="evidence" value="ECO:0007669"/>
    <property type="project" value="UniProtKB-ARBA"/>
</dbReference>